<dbReference type="GO" id="GO:0046983">
    <property type="term" value="F:protein dimerization activity"/>
    <property type="evidence" value="ECO:0007669"/>
    <property type="project" value="InterPro"/>
</dbReference>
<evidence type="ECO:0000313" key="9">
    <source>
        <dbReference type="Proteomes" id="UP000887575"/>
    </source>
</evidence>
<dbReference type="Gene3D" id="4.10.280.10">
    <property type="entry name" value="Helix-loop-helix DNA-binding domain"/>
    <property type="match status" value="1"/>
</dbReference>
<evidence type="ECO:0000256" key="6">
    <source>
        <dbReference type="ARBA" id="ARBA00023242"/>
    </source>
</evidence>
<keyword evidence="6" id="KW-0539">Nucleus</keyword>
<evidence type="ECO:0000256" key="1">
    <source>
        <dbReference type="ARBA" id="ARBA00004123"/>
    </source>
</evidence>
<feature type="region of interest" description="Disordered" evidence="7">
    <location>
        <begin position="346"/>
        <end position="366"/>
    </location>
</feature>
<evidence type="ECO:0000259" key="8">
    <source>
        <dbReference type="PROSITE" id="PS50888"/>
    </source>
</evidence>
<evidence type="ECO:0000256" key="5">
    <source>
        <dbReference type="ARBA" id="ARBA00023163"/>
    </source>
</evidence>
<evidence type="ECO:0000256" key="7">
    <source>
        <dbReference type="SAM" id="MobiDB-lite"/>
    </source>
</evidence>
<dbReference type="WBParaSite" id="MBELARI_LOCUS3126.2">
    <property type="protein sequence ID" value="MBELARI_LOCUS3126.2"/>
    <property type="gene ID" value="MBELARI_LOCUS3126"/>
</dbReference>
<feature type="region of interest" description="Disordered" evidence="7">
    <location>
        <begin position="412"/>
        <end position="435"/>
    </location>
</feature>
<dbReference type="SMART" id="SM00353">
    <property type="entry name" value="HLH"/>
    <property type="match status" value="1"/>
</dbReference>
<dbReference type="Proteomes" id="UP000887575">
    <property type="component" value="Unassembled WGS sequence"/>
</dbReference>
<comment type="subcellular location">
    <subcellularLocation>
        <location evidence="1">Nucleus</location>
    </subcellularLocation>
</comment>
<keyword evidence="9" id="KW-1185">Reference proteome</keyword>
<evidence type="ECO:0000256" key="2">
    <source>
        <dbReference type="ARBA" id="ARBA00008289"/>
    </source>
</evidence>
<feature type="region of interest" description="Disordered" evidence="7">
    <location>
        <begin position="122"/>
        <end position="142"/>
    </location>
</feature>
<sequence length="435" mass="47808">MEPQHLGLAMIHQHDQIGSIRQIRPCLRLNSIDDRPLPLHLGMYEAGQRPRVSRNRTISESVLGPHNSLHGIGANNRSNPIHRTPRQQQQLQPPPTVHLPMHSPQHLTASYYCADKLTLQGKPIPGNSSSGGSGHSGSPAGLPEAQQQFREVFTSPAPCSSEMDQLVCGSSKGSIPSADNPDFYQKDRKKKDIHNRIERDRRNNINDRIKELGLLLPKGASKEMKLDKGTILKASCDYIRKLQKDRDELKEILAKNGLKAPTKVLPTLPAPGSIKQEIEESPNETPCGSLVSDCSTLLMTPLEKTHNQSAPDWSSSGFMSQLSDTTSAMAIASPLGCIHHGSDQFFGSSPQGYQTPQWSPDSQRMHHGPFPDLITEWCLENNPLLHSDPLMSQAGGPSSNLAVSQMSHGLSWNPTNFSPDPNTVSMHANHNMDYS</sequence>
<reference evidence="10" key="1">
    <citation type="submission" date="2024-02" db="UniProtKB">
        <authorList>
            <consortium name="WormBaseParasite"/>
        </authorList>
    </citation>
    <scope>IDENTIFICATION</scope>
</reference>
<dbReference type="SUPFAM" id="SSF47459">
    <property type="entry name" value="HLH, helix-loop-helix DNA-binding domain"/>
    <property type="match status" value="1"/>
</dbReference>
<dbReference type="PANTHER" id="PTHR45776">
    <property type="entry name" value="MIP04163P"/>
    <property type="match status" value="1"/>
</dbReference>
<name>A0AAF3F947_9BILA</name>
<dbReference type="InterPro" id="IPR036638">
    <property type="entry name" value="HLH_DNA-bd_sf"/>
</dbReference>
<dbReference type="PANTHER" id="PTHR45776:SF2">
    <property type="entry name" value="MIP04163P"/>
    <property type="match status" value="1"/>
</dbReference>
<proteinExistence type="inferred from homology"/>
<organism evidence="9 10">
    <name type="scientific">Mesorhabditis belari</name>
    <dbReference type="NCBI Taxonomy" id="2138241"/>
    <lineage>
        <taxon>Eukaryota</taxon>
        <taxon>Metazoa</taxon>
        <taxon>Ecdysozoa</taxon>
        <taxon>Nematoda</taxon>
        <taxon>Chromadorea</taxon>
        <taxon>Rhabditida</taxon>
        <taxon>Rhabditina</taxon>
        <taxon>Rhabditomorpha</taxon>
        <taxon>Rhabditoidea</taxon>
        <taxon>Rhabditidae</taxon>
        <taxon>Mesorhabditinae</taxon>
        <taxon>Mesorhabditis</taxon>
    </lineage>
</organism>
<dbReference type="Pfam" id="PF00010">
    <property type="entry name" value="HLH"/>
    <property type="match status" value="1"/>
</dbReference>
<keyword evidence="5" id="KW-0804">Transcription</keyword>
<dbReference type="GO" id="GO:0000981">
    <property type="term" value="F:DNA-binding transcription factor activity, RNA polymerase II-specific"/>
    <property type="evidence" value="ECO:0007669"/>
    <property type="project" value="TreeGrafter"/>
</dbReference>
<dbReference type="PROSITE" id="PS50888">
    <property type="entry name" value="BHLH"/>
    <property type="match status" value="1"/>
</dbReference>
<evidence type="ECO:0000256" key="3">
    <source>
        <dbReference type="ARBA" id="ARBA00023015"/>
    </source>
</evidence>
<evidence type="ECO:0000313" key="10">
    <source>
        <dbReference type="WBParaSite" id="MBELARI_LOCUS3126.2"/>
    </source>
</evidence>
<feature type="region of interest" description="Disordered" evidence="7">
    <location>
        <begin position="163"/>
        <end position="185"/>
    </location>
</feature>
<dbReference type="InterPro" id="IPR011598">
    <property type="entry name" value="bHLH_dom"/>
</dbReference>
<keyword evidence="4" id="KW-0238">DNA-binding</keyword>
<accession>A0AAF3F947</accession>
<keyword evidence="3" id="KW-0805">Transcription regulation</keyword>
<dbReference type="AlphaFoldDB" id="A0AAF3F947"/>
<protein>
    <recommendedName>
        <fullName evidence="8">BHLH domain-containing protein</fullName>
    </recommendedName>
</protein>
<dbReference type="CDD" id="cd11397">
    <property type="entry name" value="bHLHzip_MITF_like"/>
    <property type="match status" value="1"/>
</dbReference>
<dbReference type="GO" id="GO:0000978">
    <property type="term" value="F:RNA polymerase II cis-regulatory region sequence-specific DNA binding"/>
    <property type="evidence" value="ECO:0007669"/>
    <property type="project" value="TreeGrafter"/>
</dbReference>
<feature type="domain" description="BHLH" evidence="8">
    <location>
        <begin position="189"/>
        <end position="242"/>
    </location>
</feature>
<evidence type="ECO:0000256" key="4">
    <source>
        <dbReference type="ARBA" id="ARBA00023125"/>
    </source>
</evidence>
<dbReference type="GO" id="GO:0005634">
    <property type="term" value="C:nucleus"/>
    <property type="evidence" value="ECO:0007669"/>
    <property type="project" value="UniProtKB-SubCell"/>
</dbReference>
<feature type="compositionally biased region" description="Polar residues" evidence="7">
    <location>
        <begin position="346"/>
        <end position="362"/>
    </location>
</feature>
<feature type="region of interest" description="Disordered" evidence="7">
    <location>
        <begin position="62"/>
        <end position="97"/>
    </location>
</feature>
<comment type="similarity">
    <text evidence="2">Belongs to the MiT/TFE family.</text>
</comment>